<dbReference type="EMBL" id="SRYA01000107">
    <property type="protein sequence ID" value="TGY88010.1"/>
    <property type="molecule type" value="Genomic_DNA"/>
</dbReference>
<evidence type="ECO:0000313" key="1">
    <source>
        <dbReference type="EMBL" id="TGY88010.1"/>
    </source>
</evidence>
<proteinExistence type="predicted"/>
<gene>
    <name evidence="1" type="ORF">E5329_26225</name>
</gene>
<sequence>MKKGTEREKFHNYYGFICHREPDKKFALKLQRKLERYRIPGKIRKENGIKTSHIRHIFVDNPDLYGAELKQNIIDSLNISDKLIVLCSQASASPVNGEKEWSSPQQIDWRQNPAETGWIGFEIRTFMDKNPEDKPYKNIIPVVIDGDPKTGDCFHYLLKEHIDRNEIRWYDFREWGKLQIPQNRQGKRDALTDLIIELLSLSDVEEFRRRDKTRRRLQTVSAGVGAAVLGLCSVWGYDYWVPHEKIYQDYILVDEKPVGIHELSDNERKKVSDYYSITTRKSSRTIRLEHLNSCKTPVEEDAWNHPYGPMIAVYKCRDNGKLDVAEYLDRNGIVQMTYSYATDMAFVSFQENQYVSRQVYPISSINAYGIPNRMKIDRYALNMDEEGKLFRRMYMSGVNYAINEEGIAGEEYIYDSQGRITSIYFLNRKEERTVNQNGVSGLKLTYGKNGAVSCAAYYGLEDELTYGPDAFAYMEMKEDGKERVTEYYGIDGNLVISEMGYAICRERYNDKMQVEYRAYYGTEQEPVFCEDKYHAVSFGYNEFGDPTVTEYFNGDGERILCKDGYAVLKLNYDPCGNILQEDYYGSDNQPLVMDNQVFRIKRKFDDKGYLREEAYYGVSGEEIFSKEGYFCKKNEIDAKGRLESVSYYGTKGEAVYCAEGYHKAVFGYDARDNMSLVEVYGTKGQLIPFSGFWAKQELSYNGGGNVENVTYYNQFDKLVNVPGNYARIENKYDDRGLLESTSYYNADGKLSADRSMNASGIQSGERFFAKVVFAYDEGGNPEKTEYYDEEGNLTSDYPFSTKLQRYDETGKLIQDSYVLPDGTRPENYFNDVYYAYDDYGHLSGTEYYGAKEAPMETQTVTGTKAHRIIQTLDYRGNVLERKVYDKDQIQTEHVRYQYNKDGFETLREYLDEKGQKTLCRYGYAKAEMEYDKWNNLIGCAYYDENDNLTVAKEGYAFYRCEFDKNGMMTELSFFGADGKAIKIPNGYSCIRETVNQRRNVTEAVFLDETGEEIFTYHVSYNENGQKIMESREISGAPDNVQWIARKNLYYDSYGNQCREEYYDEAGNPVLAYSVLAGWESVYNELGLETKRTYLDMDLKPVCIPEGFASAEFRYDDYGREKERKFLDENGIESNCKFGFSRYEITYTENGETKDTVFYDAAGNVLTDVNGEVSLVELNINGRTNPDGARYHAELGQWSRGPVVSQSRKVTRIAFYHEDGSCDLMLQPYVPIRPYGM</sequence>
<comment type="caution">
    <text evidence="1">The sequence shown here is derived from an EMBL/GenBank/DDBJ whole genome shotgun (WGS) entry which is preliminary data.</text>
</comment>
<reference evidence="1" key="1">
    <citation type="submission" date="2019-04" db="EMBL/GenBank/DDBJ databases">
        <title>Microbes associate with the intestines of laboratory mice.</title>
        <authorList>
            <person name="Navarre W."/>
            <person name="Wong E."/>
            <person name="Huang K."/>
            <person name="Tropini C."/>
            <person name="Ng K."/>
            <person name="Yu B."/>
        </authorList>
    </citation>
    <scope>NUCLEOTIDE SEQUENCE</scope>
    <source>
        <strain evidence="1">NM01_1-7b</strain>
    </source>
</reference>
<keyword evidence="2" id="KW-1185">Reference proteome</keyword>
<organism evidence="1 2">
    <name type="scientific">Petralouisia muris</name>
    <dbReference type="NCBI Taxonomy" id="3032872"/>
    <lineage>
        <taxon>Bacteria</taxon>
        <taxon>Bacillati</taxon>
        <taxon>Bacillota</taxon>
        <taxon>Clostridia</taxon>
        <taxon>Lachnospirales</taxon>
        <taxon>Lachnospiraceae</taxon>
        <taxon>Petralouisia</taxon>
    </lineage>
</organism>
<accession>A0AC61RP77</accession>
<protein>
    <submittedName>
        <fullName evidence="1">Uncharacterized protein</fullName>
    </submittedName>
</protein>
<name>A0AC61RP77_9FIRM</name>
<evidence type="ECO:0000313" key="2">
    <source>
        <dbReference type="Proteomes" id="UP000304953"/>
    </source>
</evidence>
<dbReference type="Proteomes" id="UP000304953">
    <property type="component" value="Unassembled WGS sequence"/>
</dbReference>